<dbReference type="EMBL" id="BMPE01000035">
    <property type="protein sequence ID" value="GGL19746.1"/>
    <property type="molecule type" value="Genomic_DNA"/>
</dbReference>
<name>A0ABQ2FRH5_9DEIO</name>
<sequence>MALALCSLLSCSPSRVPATSPLTPLGLVEVSFDGLGGAQPTTQVRTLSLAESAGGLDLSPQSVSVTDVGARNSGGTRYITATYRVRNASSDGTPSGAARSNLTLLAAAVPSNVDGTAISQMLTFSGAAAPTGTARTAMPTHALEYSALDGKVMPATGGTDLQVFTESEVLPGNFTGAGGPASSYADLGVTTVFPYGYVVHTLGGGRTLPASPAVNQYNGRVALSVRMPLQPDDAAQTPTQGAQRDPWSFRMTFLVVQDPDTRVTQSLEDQTLPDSVILGRAAAAGAGSVNILPGSAYASGATLPPRTICQVRTAGQVGSGATYLVNSCL</sequence>
<evidence type="ECO:0008006" key="3">
    <source>
        <dbReference type="Google" id="ProtNLM"/>
    </source>
</evidence>
<dbReference type="Proteomes" id="UP000604341">
    <property type="component" value="Unassembled WGS sequence"/>
</dbReference>
<gene>
    <name evidence="1" type="ORF">GCM10010844_43390</name>
</gene>
<proteinExistence type="predicted"/>
<evidence type="ECO:0000313" key="2">
    <source>
        <dbReference type="Proteomes" id="UP000604341"/>
    </source>
</evidence>
<protein>
    <recommendedName>
        <fullName evidence="3">Lipoprotein</fullName>
    </recommendedName>
</protein>
<accession>A0ABQ2FRH5</accession>
<comment type="caution">
    <text evidence="1">The sequence shown here is derived from an EMBL/GenBank/DDBJ whole genome shotgun (WGS) entry which is preliminary data.</text>
</comment>
<organism evidence="1 2">
    <name type="scientific">Deinococcus radiotolerans</name>
    <dbReference type="NCBI Taxonomy" id="1309407"/>
    <lineage>
        <taxon>Bacteria</taxon>
        <taxon>Thermotogati</taxon>
        <taxon>Deinococcota</taxon>
        <taxon>Deinococci</taxon>
        <taxon>Deinococcales</taxon>
        <taxon>Deinococcaceae</taxon>
        <taxon>Deinococcus</taxon>
    </lineage>
</organism>
<keyword evidence="2" id="KW-1185">Reference proteome</keyword>
<evidence type="ECO:0000313" key="1">
    <source>
        <dbReference type="EMBL" id="GGL19746.1"/>
    </source>
</evidence>
<reference evidence="2" key="1">
    <citation type="journal article" date="2019" name="Int. J. Syst. Evol. Microbiol.">
        <title>The Global Catalogue of Microorganisms (GCM) 10K type strain sequencing project: providing services to taxonomists for standard genome sequencing and annotation.</title>
        <authorList>
            <consortium name="The Broad Institute Genomics Platform"/>
            <consortium name="The Broad Institute Genome Sequencing Center for Infectious Disease"/>
            <person name="Wu L."/>
            <person name="Ma J."/>
        </authorList>
    </citation>
    <scope>NUCLEOTIDE SEQUENCE [LARGE SCALE GENOMIC DNA]</scope>
    <source>
        <strain evidence="2">JCM 19173</strain>
    </source>
</reference>